<reference evidence="2 3" key="2">
    <citation type="journal article" date="2004" name="Nature">
        <title>Finishing the euchromatic sequence of the human genome.</title>
        <authorList>
            <consortium name="International Human Genome Sequencing Consortium"/>
        </authorList>
    </citation>
    <scope>NUCLEOTIDE SEQUENCE [LARGE SCALE GENOMIC DNA]</scope>
</reference>
<dbReference type="OrthoDB" id="5418055at2759"/>
<reference evidence="6" key="4">
    <citation type="journal article" date="2011" name="Sci. Signal.">
        <title>System-wide temporal characterization of the proteome and phosphoproteome of human embryonic stem cell differentiation.</title>
        <authorList>
            <person name="Rigbolt K.T."/>
            <person name="Prokhorova T.A."/>
            <person name="Akimov V."/>
            <person name="Henningsen J."/>
            <person name="Johansen P.T."/>
            <person name="Kratchmarova I."/>
            <person name="Kassem M."/>
            <person name="Mann M."/>
            <person name="Olsen J.V."/>
            <person name="Blagoev B."/>
        </authorList>
    </citation>
    <scope>IDENTIFICATION BY MASS SPECTROMETRY [LARGE SCALE ANALYSIS]</scope>
</reference>
<reference evidence="2 3" key="1">
    <citation type="journal article" date="2001" name="Nature">
        <title>Initial sequencing and analysis of the human genome.</title>
        <authorList>
            <consortium name="International Human Genome Sequencing Consortium"/>
            <person name="Lander E.S."/>
            <person name="Linton L.M."/>
            <person name="Birren B."/>
            <person name="Nusbaum C."/>
            <person name="Zody M.C."/>
            <person name="Baldwin J."/>
            <person name="Devon K."/>
            <person name="Dewar K."/>
            <person name="Doyle M."/>
            <person name="FitzHugh W."/>
            <person name="Funke R."/>
            <person name="Gage D."/>
            <person name="Harris K."/>
            <person name="Heaford A."/>
            <person name="Howland J."/>
            <person name="Kann L."/>
            <person name="Lehoczky J."/>
            <person name="LeVine R."/>
            <person name="McEwan P."/>
            <person name="McKernan K."/>
            <person name="Meldrim J."/>
            <person name="Mesirov J.P."/>
            <person name="Miranda C."/>
            <person name="Morris W."/>
            <person name="Naylor J."/>
            <person name="Raymond C."/>
            <person name="Rosetti M."/>
            <person name="Santos R."/>
            <person name="Sheridan A."/>
            <person name="Sougnez C."/>
            <person name="Stange-Thomann N."/>
            <person name="Stojanovic N."/>
            <person name="Subramanian A."/>
            <person name="Wyman D."/>
            <person name="Rogers J."/>
            <person name="Sulston J."/>
            <person name="Ainscough R."/>
            <person name="Beck S."/>
            <person name="Bentley D."/>
            <person name="Burton J."/>
            <person name="Clee C."/>
            <person name="Carter N."/>
            <person name="Coulson A."/>
            <person name="Deadman R."/>
            <person name="Deloukas P."/>
            <person name="Dunham A."/>
            <person name="Dunham I."/>
            <person name="Durbin R."/>
            <person name="French L."/>
            <person name="Grafham D."/>
            <person name="Gregory S."/>
            <person name="Hubbard T."/>
            <person name="Humphray S."/>
            <person name="Hunt A."/>
            <person name="Jones M."/>
            <person name="Lloyd C."/>
            <person name="McMurray A."/>
            <person name="Matthews L."/>
            <person name="Mercer S."/>
            <person name="Milne S."/>
            <person name="Mullikin J.C."/>
            <person name="Mungall A."/>
            <person name="Plumb R."/>
            <person name="Ross M."/>
            <person name="Shownkeen R."/>
            <person name="Sims S."/>
            <person name="Waterston R.H."/>
            <person name="Wilson R.K."/>
            <person name="Hillier L.W."/>
            <person name="McPherson J.D."/>
            <person name="Marra M.A."/>
            <person name="Mardis E.R."/>
            <person name="Fulton L.A."/>
            <person name="Chinwalla A.T."/>
            <person name="Pepin K.H."/>
            <person name="Gish W.R."/>
            <person name="Chissoe S.L."/>
            <person name="Wendl M.C."/>
            <person name="Delehaunty K.D."/>
            <person name="Miner T.L."/>
            <person name="Delehaunty A."/>
            <person name="Kramer J.B."/>
            <person name="Cook L.L."/>
            <person name="Fulton R.S."/>
            <person name="Johnson D.L."/>
            <person name="Minx P.J."/>
            <person name="Clifton S.W."/>
            <person name="Hawkins T."/>
            <person name="Branscomb E."/>
            <person name="Predki P."/>
            <person name="Richardson P."/>
            <person name="Wenning S."/>
            <person name="Slezak T."/>
            <person name="Doggett N."/>
            <person name="Cheng J.F."/>
            <person name="Olsen A."/>
            <person name="Lucas S."/>
            <person name="Elkin C."/>
            <person name="Uberbacher E."/>
            <person name="Frazier M."/>
            <person name="Gibbs R.A."/>
            <person name="Muzny D.M."/>
            <person name="Scherer S.E."/>
            <person name="Bouck J.B."/>
            <person name="Sodergren E.J."/>
            <person name="Worley K.C."/>
            <person name="Rives C.M."/>
            <person name="Gorrell J.H."/>
            <person name="Metzker M.L."/>
            <person name="Naylor S.L."/>
            <person name="Kucherlapati R.S."/>
            <person name="Nelson D.L."/>
            <person name="Weinstock G.M."/>
            <person name="Sakaki Y."/>
            <person name="Fujiyama A."/>
            <person name="Hattori M."/>
            <person name="Yada T."/>
            <person name="Toyoda A."/>
            <person name="Itoh T."/>
            <person name="Kawagoe C."/>
            <person name="Watanabe H."/>
            <person name="Totoki Y."/>
            <person name="Taylor T."/>
            <person name="Weissenbach J."/>
            <person name="Heilig R."/>
            <person name="Saurin W."/>
            <person name="Artiguenave F."/>
            <person name="Brottier P."/>
            <person name="Bruls T."/>
            <person name="Pelletier E."/>
            <person name="Robert C."/>
            <person name="Wincker P."/>
            <person name="Smith D.R."/>
            <person name="Doucette-Stamm L."/>
            <person name="Rubenfield M."/>
            <person name="Weinstock K."/>
            <person name="Lee H.M."/>
            <person name="Dubois J."/>
            <person name="Rosenthal A."/>
            <person name="Platzer M."/>
            <person name="Nyakatura G."/>
            <person name="Taudien S."/>
            <person name="Rump A."/>
            <person name="Yang H."/>
            <person name="Yu J."/>
            <person name="Wang J."/>
            <person name="Huang G."/>
            <person name="Gu J."/>
            <person name="Hood L."/>
            <person name="Rowen L."/>
            <person name="Madan A."/>
            <person name="Qin S."/>
            <person name="Davis R.W."/>
            <person name="Federspiel N.A."/>
            <person name="Abola A.P."/>
            <person name="Proctor M.J."/>
            <person name="Myers R.M."/>
            <person name="Schmutz J."/>
            <person name="Dickson M."/>
            <person name="Grimwood J."/>
            <person name="Cox D.R."/>
            <person name="Olson M.V."/>
            <person name="Kaul R."/>
            <person name="Raymond C."/>
            <person name="Shimizu N."/>
            <person name="Kawasaki K."/>
            <person name="Minoshima S."/>
            <person name="Evans G.A."/>
            <person name="Athanasiou M."/>
            <person name="Schultz R."/>
            <person name="Roe B.A."/>
            <person name="Chen F."/>
            <person name="Pan H."/>
            <person name="Ramser J."/>
            <person name="Lehrach H."/>
            <person name="Reinhardt R."/>
            <person name="McCombie W.R."/>
            <person name="de la Bastide M."/>
            <person name="Dedhia N."/>
            <person name="Blocker H."/>
            <person name="Hornischer K."/>
            <person name="Nordsiek G."/>
            <person name="Agarwala R."/>
            <person name="Aravind L."/>
            <person name="Bailey J.A."/>
            <person name="Bateman A."/>
            <person name="Batzoglou S."/>
            <person name="Birney E."/>
            <person name="Bork P."/>
            <person name="Brown D.G."/>
            <person name="Burge C.B."/>
            <person name="Cerutti L."/>
            <person name="Chen H.C."/>
            <person name="Church D."/>
            <person name="Clamp M."/>
            <person name="Copley R.R."/>
            <person name="Doerks T."/>
            <person name="Eddy S.R."/>
            <person name="Eichler E.E."/>
            <person name="Furey T.S."/>
            <person name="Galagan J."/>
            <person name="Gilbert J.G."/>
            <person name="Harmon C."/>
            <person name="Hayashizaki Y."/>
            <person name="Haussler D."/>
            <person name="Hermjakob H."/>
            <person name="Hokamp K."/>
            <person name="Jang W."/>
            <person name="Johnson L.S."/>
            <person name="Jones T.A."/>
            <person name="Kasif S."/>
            <person name="Kaspryzk A."/>
            <person name="Kennedy S."/>
            <person name="Kent W.J."/>
            <person name="Kitts P."/>
            <person name="Koonin E.V."/>
            <person name="Korf I."/>
            <person name="Kulp D."/>
            <person name="Lancet D."/>
            <person name="Lowe T.M."/>
            <person name="McLysaght A."/>
            <person name="Mikkelsen T."/>
            <person name="Moran J.V."/>
            <person name="Mulder N."/>
            <person name="Pollara V.J."/>
            <person name="Ponting C.P."/>
            <person name="Schuler G."/>
            <person name="Schultz J."/>
            <person name="Slater G."/>
            <person name="Smit A.F."/>
            <person name="Stupka E."/>
            <person name="Szustakowski J."/>
            <person name="Thierry-Mieg D."/>
            <person name="Thierry-Mieg J."/>
            <person name="Wagner L."/>
            <person name="Wallis J."/>
            <person name="Wheeler R."/>
            <person name="Williams A."/>
            <person name="Wolf Y.I."/>
            <person name="Wolfe K.H."/>
            <person name="Yang S.P."/>
            <person name="Yeh R.F."/>
            <person name="Collins F."/>
            <person name="Guyer M.S."/>
            <person name="Peterson J."/>
            <person name="Felsenfeld A."/>
            <person name="Wetterstrand K.A."/>
            <person name="Patrinos A."/>
            <person name="Morgan M.J."/>
            <person name="de Jong P."/>
            <person name="Catanese J.J."/>
            <person name="Osoegawa K."/>
            <person name="Shizuya H."/>
            <person name="Choi S."/>
            <person name="Chen Y.J."/>
        </authorList>
    </citation>
    <scope>NUCLEOTIDE SEQUENCE [LARGE SCALE GENOMIC DNA]</scope>
</reference>
<dbReference type="UCSC" id="uc062igx.1">
    <property type="organism name" value="human"/>
</dbReference>
<dbReference type="MassIVE" id="F8WE38"/>
<dbReference type="OpenTargets" id="ENSG00000157036"/>
<evidence type="ECO:0007829" key="4">
    <source>
        <dbReference type="PeptideAtlas" id="F8WE38"/>
    </source>
</evidence>
<feature type="transmembrane region" description="Helical" evidence="1">
    <location>
        <begin position="20"/>
        <end position="39"/>
    </location>
</feature>
<sequence>MAIKSIASRLRGSRRFLSGFVAGAVVGAAGAGLAALQFFRSQGAEGALTGKQPDGSAEKAVLEQFGFPLTGTEARCYTNHALSYDQAKRVPRWVLEHISKSKIMGRFFKFTLLASLFLLSLNLHLWLVLNFWVQVTLLPQPPE</sequence>
<evidence type="ECO:0007829" key="5">
    <source>
        <dbReference type="ProteomicsDB" id="F8WE38"/>
    </source>
</evidence>
<organism evidence="2 3">
    <name type="scientific">Homo sapiens</name>
    <name type="common">Human</name>
    <dbReference type="NCBI Taxonomy" id="9606"/>
    <lineage>
        <taxon>Eukaryota</taxon>
        <taxon>Metazoa</taxon>
        <taxon>Chordata</taxon>
        <taxon>Craniata</taxon>
        <taxon>Vertebrata</taxon>
        <taxon>Euteleostomi</taxon>
        <taxon>Mammalia</taxon>
        <taxon>Eutheria</taxon>
        <taxon>Euarchontoglires</taxon>
        <taxon>Primates</taxon>
        <taxon>Haplorrhini</taxon>
        <taxon>Catarrhini</taxon>
        <taxon>Hominidae</taxon>
        <taxon>Homo</taxon>
    </lineage>
</organism>
<dbReference type="Gene3D" id="3.40.570.10">
    <property type="entry name" value="Extracellular Endonuclease, subunit A"/>
    <property type="match status" value="1"/>
</dbReference>
<dbReference type="ChiTaRS" id="EXOG">
    <property type="organism name" value="human"/>
</dbReference>
<dbReference type="AlphaFoldDB" id="F8WE38"/>
<dbReference type="Ensembl" id="ENST00000457367.5">
    <property type="protein sequence ID" value="ENSP00000402164.1"/>
    <property type="gene ID" value="ENSG00000157036.13"/>
</dbReference>
<dbReference type="HOGENOM" id="CLU_150748_0_0_1"/>
<dbReference type="EMBL" id="AP006241">
    <property type="status" value="NOT_ANNOTATED_CDS"/>
    <property type="molecule type" value="Genomic_DNA"/>
</dbReference>
<keyword evidence="1" id="KW-1133">Transmembrane helix</keyword>
<dbReference type="VEuPathDB" id="HostDB:ENSG00000157036"/>
<reference evidence="2 3" key="3">
    <citation type="journal article" date="2006" name="Nature">
        <title>The DNA sequence, annotation and analysis of human chromosome 3.</title>
        <authorList>
            <person name="Muzny D.M."/>
            <person name="Scherer S.E."/>
            <person name="Kaul R."/>
            <person name="Wang J."/>
            <person name="Yu J."/>
            <person name="Sudbrak R."/>
            <person name="Buhay C.J."/>
            <person name="Chen R."/>
            <person name="Cree A."/>
            <person name="Ding Y."/>
            <person name="Dugan-Rocha S."/>
            <person name="Gill R."/>
            <person name="Gunaratne P."/>
            <person name="Harris R.A."/>
            <person name="Hawes A.C."/>
            <person name="Hernandez J."/>
            <person name="Hodgson A.V."/>
            <person name="Hume J."/>
            <person name="Jackson A."/>
            <person name="Khan Z.M."/>
            <person name="Kovar-Smith C."/>
            <person name="Lewis L.R."/>
            <person name="Lozado R.J."/>
            <person name="Metzker M.L."/>
            <person name="Milosavljevic A."/>
            <person name="Miner G.R."/>
            <person name="Morgan M.B."/>
            <person name="Nazareth L.V."/>
            <person name="Scott G."/>
            <person name="Sodergren E."/>
            <person name="Song X.Z."/>
            <person name="Steffen D."/>
            <person name="Wei S."/>
            <person name="Wheeler D.A."/>
            <person name="Wright M.W."/>
            <person name="Worley K.C."/>
            <person name="Yuan Y."/>
            <person name="Zhang Z."/>
            <person name="Adams C.Q."/>
            <person name="Ansari-Lari M.A."/>
            <person name="Ayele M."/>
            <person name="Brown M.J."/>
            <person name="Chen G."/>
            <person name="Chen Z."/>
            <person name="Clendenning J."/>
            <person name="Clerc-Blankenburg K.P."/>
            <person name="Chen R."/>
            <person name="Chen Z."/>
            <person name="Davis C."/>
            <person name="Delgado O."/>
            <person name="Dinh H.H."/>
            <person name="Dong W."/>
            <person name="Draper H."/>
            <person name="Ernst S."/>
            <person name="Fu G."/>
            <person name="Gonzalez-Garay M.L."/>
            <person name="Garcia D.K."/>
            <person name="Gillett W."/>
            <person name="Gu J."/>
            <person name="Hao B."/>
            <person name="Haugen E."/>
            <person name="Havlak P."/>
            <person name="He X."/>
            <person name="Hennig S."/>
            <person name="Hu S."/>
            <person name="Huang W."/>
            <person name="Jackson L.R."/>
            <person name="Jacob L.S."/>
            <person name="Kelly S.H."/>
            <person name="Kube M."/>
            <person name="Levy R."/>
            <person name="Li Z."/>
            <person name="Liu B."/>
            <person name="Liu J."/>
            <person name="Liu W."/>
            <person name="Lu J."/>
            <person name="Maheshwari M."/>
            <person name="Nguyen B.V."/>
            <person name="Okwuonu G.O."/>
            <person name="Palmeiri A."/>
            <person name="Pasternak S."/>
            <person name="Perez L.M."/>
            <person name="Phelps K.A."/>
            <person name="Plopper F.J."/>
            <person name="Qiang B."/>
            <person name="Raymond C."/>
            <person name="Rodriguez R."/>
            <person name="Saenphimmachak C."/>
            <person name="Santibanez J."/>
            <person name="Shen H."/>
            <person name="Shen Y."/>
            <person name="Subramanian S."/>
            <person name="Tabor P.E."/>
            <person name="Verduzco D."/>
            <person name="Waldron L."/>
            <person name="Wang J."/>
            <person name="Wang J."/>
            <person name="Wang Q."/>
            <person name="Williams G.A."/>
            <person name="Wong G.K."/>
            <person name="Yao Z."/>
            <person name="Zhang J."/>
            <person name="Zhang X."/>
            <person name="Zhao G."/>
            <person name="Zhou J."/>
            <person name="Zhou Y."/>
            <person name="Nelson D."/>
            <person name="Lehrach H."/>
            <person name="Reinhardt R."/>
            <person name="Naylor S.L."/>
            <person name="Yang H."/>
            <person name="Olson M."/>
            <person name="Weinstock G."/>
            <person name="Gibbs R.A."/>
        </authorList>
    </citation>
    <scope>NUCLEOTIDE SEQUENCE [LARGE SCALE GENOMIC DNA]</scope>
</reference>
<evidence type="ECO:0007829" key="6">
    <source>
        <dbReference type="PubMed" id="21406692"/>
    </source>
</evidence>
<accession>F8WE38</accession>
<keyword evidence="1" id="KW-0472">Membrane</keyword>
<dbReference type="ProteomicsDB" id="31709"/>
<dbReference type="ExpressionAtlas" id="F8WE38">
    <property type="expression patterns" value="baseline and differential"/>
</dbReference>
<keyword evidence="3" id="KW-1185">Reference proteome</keyword>
<dbReference type="Bgee" id="ENSG00000157036">
    <property type="expression patterns" value="Expressed in buccal mucosa cell and 165 other cell types or tissues"/>
</dbReference>
<protein>
    <submittedName>
        <fullName evidence="2">Exo/endonuclease G</fullName>
    </submittedName>
</protein>
<dbReference type="GeneTree" id="ENSGT00940000160677"/>
<proteinExistence type="evidence at protein level"/>
<feature type="transmembrane region" description="Helical" evidence="1">
    <location>
        <begin position="110"/>
        <end position="133"/>
    </location>
</feature>
<keyword evidence="4 5" id="KW-1267">Proteomics identification</keyword>
<reference evidence="2" key="6">
    <citation type="submission" date="2025-09" db="UniProtKB">
        <authorList>
            <consortium name="Ensembl"/>
        </authorList>
    </citation>
    <scope>IDENTIFICATION</scope>
</reference>
<dbReference type="HGNC" id="HGNC:3347">
    <property type="gene designation" value="EXOG"/>
</dbReference>
<gene>
    <name evidence="2" type="primary">EXOG</name>
</gene>
<keyword evidence="1" id="KW-0812">Transmembrane</keyword>
<dbReference type="InterPro" id="IPR044929">
    <property type="entry name" value="DNA/RNA_non-sp_Endonuclease_sf"/>
</dbReference>
<evidence type="ECO:0000256" key="1">
    <source>
        <dbReference type="SAM" id="Phobius"/>
    </source>
</evidence>
<evidence type="ECO:0000313" key="2">
    <source>
        <dbReference type="Ensembl" id="ENSP00000402164.1"/>
    </source>
</evidence>
<evidence type="ECO:0000313" key="3">
    <source>
        <dbReference type="Proteomes" id="UP000005640"/>
    </source>
</evidence>
<name>F8WE38_HUMAN</name>
<dbReference type="Proteomes" id="UP000005640">
    <property type="component" value="Chromosome 3"/>
</dbReference>
<reference evidence="2" key="5">
    <citation type="submission" date="2025-08" db="UniProtKB">
        <authorList>
            <consortium name="Ensembl"/>
        </authorList>
    </citation>
    <scope>IDENTIFICATION</scope>
</reference>
<dbReference type="Ensembl" id="ENST00000457367.5">
    <property type="protein sequence ID" value="ENSP00000402164.1"/>
    <property type="gene ID" value="ENSG00000157036.14"/>
</dbReference>